<dbReference type="PROSITE" id="PS50280">
    <property type="entry name" value="SET"/>
    <property type="match status" value="1"/>
</dbReference>
<evidence type="ECO:0000256" key="6">
    <source>
        <dbReference type="ARBA" id="ARBA00022737"/>
    </source>
</evidence>
<keyword evidence="4" id="KW-0949">S-adenosyl-L-methionine</keyword>
<evidence type="ECO:0000313" key="16">
    <source>
        <dbReference type="Proteomes" id="UP001059041"/>
    </source>
</evidence>
<evidence type="ECO:0000256" key="7">
    <source>
        <dbReference type="ARBA" id="ARBA00022771"/>
    </source>
</evidence>
<keyword evidence="3" id="KW-0808">Transferase</keyword>
<dbReference type="Pfam" id="PF21549">
    <property type="entry name" value="PRDM2_PR"/>
    <property type="match status" value="1"/>
</dbReference>
<dbReference type="InterPro" id="IPR013087">
    <property type="entry name" value="Znf_C2H2_type"/>
</dbReference>
<dbReference type="GO" id="GO:0042054">
    <property type="term" value="F:histone methyltransferase activity"/>
    <property type="evidence" value="ECO:0007669"/>
    <property type="project" value="InterPro"/>
</dbReference>
<sequence>MTFPRSCLLNHATTCPLDPIPTHLLQAFSPLVVPALTHIINSSLTTGTFPTNNVLKTSSIFEPLDILIHNEYRKRASEDTVSAGEQLHSAPRVANMEEDEHKQDFLYCEECQSFFICECDVHGAPLFIPDTLVPVGAADRARLTLPAGLEVLTSNIPNAGLGVFNQGDILPIGAHFGPYEAEASKMEEAVSSGYSFVIYKRKHLNEYIDARRETHSNWMRYVNCARSEVEQNLVAFQYEGAILYRCCRPIKTGEELLVWYGEEYARDFDVTFDHLWNTKCSDRETGSCPVFSCSVCSLSYTAQTYLHKHMRRCHHEECDKLLKCGEIDSEDMLKPTVFSMRLFNKPSEAVKKLTNKMMKTLKEITE</sequence>
<proteinExistence type="predicted"/>
<dbReference type="PANTHER" id="PTHR16515">
    <property type="entry name" value="PR DOMAIN ZINC FINGER PROTEIN"/>
    <property type="match status" value="1"/>
</dbReference>
<dbReference type="InterPro" id="IPR044417">
    <property type="entry name" value="PRDM7_9_PR-SET"/>
</dbReference>
<keyword evidence="2" id="KW-0489">Methyltransferase</keyword>
<dbReference type="GO" id="GO:0032259">
    <property type="term" value="P:methylation"/>
    <property type="evidence" value="ECO:0007669"/>
    <property type="project" value="UniProtKB-KW"/>
</dbReference>
<gene>
    <name evidence="15" type="ORF">IRJ41_007585</name>
</gene>
<protein>
    <recommendedName>
        <fullName evidence="17">Histone-lysine N-methyltransferase PRDM9</fullName>
    </recommendedName>
</protein>
<dbReference type="GO" id="GO:0008270">
    <property type="term" value="F:zinc ion binding"/>
    <property type="evidence" value="ECO:0007669"/>
    <property type="project" value="UniProtKB-KW"/>
</dbReference>
<feature type="domain" description="C2H2-type" evidence="13">
    <location>
        <begin position="291"/>
        <end position="319"/>
    </location>
</feature>
<dbReference type="InterPro" id="IPR001214">
    <property type="entry name" value="SET_dom"/>
</dbReference>
<keyword evidence="5" id="KW-0479">Metal-binding</keyword>
<organism evidence="15 16">
    <name type="scientific">Triplophysa rosa</name>
    <name type="common">Cave loach</name>
    <dbReference type="NCBI Taxonomy" id="992332"/>
    <lineage>
        <taxon>Eukaryota</taxon>
        <taxon>Metazoa</taxon>
        <taxon>Chordata</taxon>
        <taxon>Craniata</taxon>
        <taxon>Vertebrata</taxon>
        <taxon>Euteleostomi</taxon>
        <taxon>Actinopterygii</taxon>
        <taxon>Neopterygii</taxon>
        <taxon>Teleostei</taxon>
        <taxon>Ostariophysi</taxon>
        <taxon>Cypriniformes</taxon>
        <taxon>Nemacheilidae</taxon>
        <taxon>Triplophysa</taxon>
    </lineage>
</organism>
<dbReference type="GO" id="GO:0010468">
    <property type="term" value="P:regulation of gene expression"/>
    <property type="evidence" value="ECO:0007669"/>
    <property type="project" value="TreeGrafter"/>
</dbReference>
<dbReference type="GO" id="GO:0005634">
    <property type="term" value="C:nucleus"/>
    <property type="evidence" value="ECO:0007669"/>
    <property type="project" value="UniProtKB-SubCell"/>
</dbReference>
<feature type="domain" description="SET" evidence="14">
    <location>
        <begin position="147"/>
        <end position="261"/>
    </location>
</feature>
<dbReference type="InterPro" id="IPR046341">
    <property type="entry name" value="SET_dom_sf"/>
</dbReference>
<evidence type="ECO:0000256" key="5">
    <source>
        <dbReference type="ARBA" id="ARBA00022723"/>
    </source>
</evidence>
<dbReference type="Proteomes" id="UP001059041">
    <property type="component" value="Linkage Group LG22"/>
</dbReference>
<accession>A0A9W7WA33</accession>
<comment type="subcellular location">
    <subcellularLocation>
        <location evidence="1">Nucleus</location>
    </subcellularLocation>
</comment>
<evidence type="ECO:0000313" key="15">
    <source>
        <dbReference type="EMBL" id="KAI7793187.1"/>
    </source>
</evidence>
<dbReference type="InterPro" id="IPR050331">
    <property type="entry name" value="Zinc_finger"/>
</dbReference>
<evidence type="ECO:0000256" key="12">
    <source>
        <dbReference type="PROSITE-ProRule" id="PRU00042"/>
    </source>
</evidence>
<dbReference type="PROSITE" id="PS00028">
    <property type="entry name" value="ZINC_FINGER_C2H2_1"/>
    <property type="match status" value="1"/>
</dbReference>
<keyword evidence="9" id="KW-0805">Transcription regulation</keyword>
<dbReference type="PANTHER" id="PTHR16515:SF66">
    <property type="entry name" value="C2H2-TYPE DOMAIN-CONTAINING PROTEIN"/>
    <property type="match status" value="1"/>
</dbReference>
<evidence type="ECO:0000259" key="13">
    <source>
        <dbReference type="PROSITE" id="PS50157"/>
    </source>
</evidence>
<keyword evidence="10" id="KW-0804">Transcription</keyword>
<evidence type="ECO:0000256" key="9">
    <source>
        <dbReference type="ARBA" id="ARBA00023015"/>
    </source>
</evidence>
<dbReference type="SUPFAM" id="SSF82199">
    <property type="entry name" value="SET domain"/>
    <property type="match status" value="1"/>
</dbReference>
<name>A0A9W7WA33_TRIRA</name>
<evidence type="ECO:0000256" key="3">
    <source>
        <dbReference type="ARBA" id="ARBA00022679"/>
    </source>
</evidence>
<evidence type="ECO:0000256" key="1">
    <source>
        <dbReference type="ARBA" id="ARBA00004123"/>
    </source>
</evidence>
<keyword evidence="16" id="KW-1185">Reference proteome</keyword>
<dbReference type="CDD" id="cd19193">
    <property type="entry name" value="PR-SET_PRDM7_9"/>
    <property type="match status" value="1"/>
</dbReference>
<keyword evidence="8" id="KW-0862">Zinc</keyword>
<evidence type="ECO:0000256" key="4">
    <source>
        <dbReference type="ARBA" id="ARBA00022691"/>
    </source>
</evidence>
<evidence type="ECO:0000256" key="10">
    <source>
        <dbReference type="ARBA" id="ARBA00023163"/>
    </source>
</evidence>
<dbReference type="EMBL" id="JAFHDT010000022">
    <property type="protein sequence ID" value="KAI7793187.1"/>
    <property type="molecule type" value="Genomic_DNA"/>
</dbReference>
<evidence type="ECO:0000259" key="14">
    <source>
        <dbReference type="PROSITE" id="PS50280"/>
    </source>
</evidence>
<comment type="caution">
    <text evidence="15">The sequence shown here is derived from an EMBL/GenBank/DDBJ whole genome shotgun (WGS) entry which is preliminary data.</text>
</comment>
<keyword evidence="11" id="KW-0539">Nucleus</keyword>
<dbReference type="PROSITE" id="PS50157">
    <property type="entry name" value="ZINC_FINGER_C2H2_2"/>
    <property type="match status" value="1"/>
</dbReference>
<keyword evidence="6" id="KW-0677">Repeat</keyword>
<reference evidence="15" key="1">
    <citation type="submission" date="2021-02" db="EMBL/GenBank/DDBJ databases">
        <title>Comparative genomics reveals that relaxation of natural selection precedes convergent phenotypic evolution of cavefish.</title>
        <authorList>
            <person name="Peng Z."/>
        </authorList>
    </citation>
    <scope>NUCLEOTIDE SEQUENCE</scope>
    <source>
        <tissue evidence="15">Muscle</tissue>
    </source>
</reference>
<keyword evidence="7 12" id="KW-0863">Zinc-finger</keyword>
<evidence type="ECO:0008006" key="17">
    <source>
        <dbReference type="Google" id="ProtNLM"/>
    </source>
</evidence>
<evidence type="ECO:0000256" key="8">
    <source>
        <dbReference type="ARBA" id="ARBA00022833"/>
    </source>
</evidence>
<dbReference type="Gene3D" id="2.170.270.10">
    <property type="entry name" value="SET domain"/>
    <property type="match status" value="1"/>
</dbReference>
<evidence type="ECO:0000256" key="2">
    <source>
        <dbReference type="ARBA" id="ARBA00022603"/>
    </source>
</evidence>
<evidence type="ECO:0000256" key="11">
    <source>
        <dbReference type="ARBA" id="ARBA00023242"/>
    </source>
</evidence>
<dbReference type="AlphaFoldDB" id="A0A9W7WA33"/>